<evidence type="ECO:0000256" key="7">
    <source>
        <dbReference type="ARBA" id="ARBA00023269"/>
    </source>
</evidence>
<dbReference type="PRINTS" id="PR00623">
    <property type="entry name" value="HISTONEH4"/>
</dbReference>
<evidence type="ECO:0000256" key="5">
    <source>
        <dbReference type="ARBA" id="ARBA00023125"/>
    </source>
</evidence>
<dbReference type="GO" id="GO:0000786">
    <property type="term" value="C:nucleosome"/>
    <property type="evidence" value="ECO:0007669"/>
    <property type="project" value="UniProtKB-KW"/>
</dbReference>
<dbReference type="InterPro" id="IPR009072">
    <property type="entry name" value="Histone-fold"/>
</dbReference>
<reference evidence="11 12" key="1">
    <citation type="submission" date="2020-08" db="EMBL/GenBank/DDBJ databases">
        <title>Plant Genome Project.</title>
        <authorList>
            <person name="Zhang R.-G."/>
        </authorList>
    </citation>
    <scope>NUCLEOTIDE SEQUENCE [LARGE SCALE GENOMIC DNA]</scope>
    <source>
        <tissue evidence="11">Rhizome</tissue>
    </source>
</reference>
<name>A0A8J5HI34_ZINOF</name>
<dbReference type="Proteomes" id="UP000734854">
    <property type="component" value="Unassembled WGS sequence"/>
</dbReference>
<dbReference type="PANTHER" id="PTHR10484">
    <property type="entry name" value="HISTONE H4"/>
    <property type="match status" value="1"/>
</dbReference>
<keyword evidence="12" id="KW-1185">Reference proteome</keyword>
<evidence type="ECO:0000256" key="8">
    <source>
        <dbReference type="RuleBase" id="RU000528"/>
    </source>
</evidence>
<keyword evidence="5 8" id="KW-0238">DNA-binding</keyword>
<dbReference type="InterPro" id="IPR001951">
    <property type="entry name" value="Histone_H4"/>
</dbReference>
<dbReference type="SUPFAM" id="SSF47113">
    <property type="entry name" value="Histone-fold"/>
    <property type="match status" value="1"/>
</dbReference>
<keyword evidence="4 8" id="KW-0158">Chromosome</keyword>
<dbReference type="GO" id="GO:0046982">
    <property type="term" value="F:protein heterodimerization activity"/>
    <property type="evidence" value="ECO:0007669"/>
    <property type="project" value="InterPro"/>
</dbReference>
<keyword evidence="7 8" id="KW-0544">Nucleosome core</keyword>
<evidence type="ECO:0000256" key="1">
    <source>
        <dbReference type="ARBA" id="ARBA00004123"/>
    </source>
</evidence>
<dbReference type="EMBL" id="JACMSC010000005">
    <property type="protein sequence ID" value="KAG6522458.1"/>
    <property type="molecule type" value="Genomic_DNA"/>
</dbReference>
<comment type="similarity">
    <text evidence="3 8">Belongs to the histone H4 family.</text>
</comment>
<dbReference type="GO" id="GO:0030527">
    <property type="term" value="F:structural constituent of chromatin"/>
    <property type="evidence" value="ECO:0007669"/>
    <property type="project" value="InterPro"/>
</dbReference>
<comment type="subcellular location">
    <subcellularLocation>
        <location evidence="2">Chromosome</location>
    </subcellularLocation>
    <subcellularLocation>
        <location evidence="1">Nucleus</location>
    </subcellularLocation>
</comment>
<dbReference type="Gene3D" id="1.10.20.10">
    <property type="entry name" value="Histone, subunit A"/>
    <property type="match status" value="1"/>
</dbReference>
<evidence type="ECO:0000313" key="11">
    <source>
        <dbReference type="EMBL" id="KAG6522458.1"/>
    </source>
</evidence>
<protein>
    <recommendedName>
        <fullName evidence="8">Histone H4</fullName>
    </recommendedName>
</protein>
<dbReference type="GO" id="GO:0003677">
    <property type="term" value="F:DNA binding"/>
    <property type="evidence" value="ECO:0007669"/>
    <property type="project" value="UniProtKB-KW"/>
</dbReference>
<feature type="chain" id="PRO_5035169883" description="Histone H4" evidence="10">
    <location>
        <begin position="25"/>
        <end position="257"/>
    </location>
</feature>
<feature type="region of interest" description="Disordered" evidence="9">
    <location>
        <begin position="47"/>
        <end position="73"/>
    </location>
</feature>
<dbReference type="SMART" id="SM00417">
    <property type="entry name" value="H4"/>
    <property type="match status" value="1"/>
</dbReference>
<evidence type="ECO:0000256" key="10">
    <source>
        <dbReference type="SAM" id="SignalP"/>
    </source>
</evidence>
<sequence length="257" mass="27509">MLLEAYIAAITWLAVCTTASTGLAACTTTSTQLVAYIAASTQLAAGNHHSHAASGRKQPPTRGWQKKKNHQSIASGWTHRCAWRHKSIDRTLDSMAMSRRGMGGKGLGKGSMKCYRKVLHNNVQSITKSVIHCLNVIPDTVIHTEHAQRKTITTMDVIYALKRQRRTLYGLVVPDMDPAPALDMVWVSVEGMPEGMVKEAAAVVAEEKEAAVVLALGLAAVMGRDTVKALEEEAPEGMGKVVAAAAAEVAVGEKGEV</sequence>
<proteinExistence type="inferred from homology"/>
<comment type="subunit">
    <text evidence="8">The nucleosome is a histone octamer containing two molecules each of H2A, H2B, H3 and H4 assembled in one H3-H4 heterotetramer and two H2A-H2B heterodimers. The octamer wraps approximately 147 bp of DNA.</text>
</comment>
<keyword evidence="10" id="KW-0732">Signal</keyword>
<evidence type="ECO:0000256" key="9">
    <source>
        <dbReference type="SAM" id="MobiDB-lite"/>
    </source>
</evidence>
<keyword evidence="6 8" id="KW-0539">Nucleus</keyword>
<comment type="function">
    <text evidence="8">Core component of nucleosome. Nucleosomes wrap and compact DNA into chromatin, limiting DNA accessibility to the cellular machineries which require DNA as a template. Histones thereby play a central role in transcription regulation, DNA repair, DNA replication and chromosomal stability. DNA accessibility is regulated via a complex set of post-translational modifications of histones, also called histone code, and nucleosome remodeling.</text>
</comment>
<evidence type="ECO:0000256" key="6">
    <source>
        <dbReference type="ARBA" id="ARBA00023242"/>
    </source>
</evidence>
<evidence type="ECO:0000256" key="2">
    <source>
        <dbReference type="ARBA" id="ARBA00004286"/>
    </source>
</evidence>
<evidence type="ECO:0000313" key="12">
    <source>
        <dbReference type="Proteomes" id="UP000734854"/>
    </source>
</evidence>
<feature type="signal peptide" evidence="10">
    <location>
        <begin position="1"/>
        <end position="24"/>
    </location>
</feature>
<accession>A0A8J5HI34</accession>
<organism evidence="11 12">
    <name type="scientific">Zingiber officinale</name>
    <name type="common">Ginger</name>
    <name type="synonym">Amomum zingiber</name>
    <dbReference type="NCBI Taxonomy" id="94328"/>
    <lineage>
        <taxon>Eukaryota</taxon>
        <taxon>Viridiplantae</taxon>
        <taxon>Streptophyta</taxon>
        <taxon>Embryophyta</taxon>
        <taxon>Tracheophyta</taxon>
        <taxon>Spermatophyta</taxon>
        <taxon>Magnoliopsida</taxon>
        <taxon>Liliopsida</taxon>
        <taxon>Zingiberales</taxon>
        <taxon>Zingiberaceae</taxon>
        <taxon>Zingiber</taxon>
    </lineage>
</organism>
<dbReference type="GO" id="GO:0005634">
    <property type="term" value="C:nucleus"/>
    <property type="evidence" value="ECO:0007669"/>
    <property type="project" value="UniProtKB-SubCell"/>
</dbReference>
<evidence type="ECO:0000256" key="4">
    <source>
        <dbReference type="ARBA" id="ARBA00022454"/>
    </source>
</evidence>
<comment type="caution">
    <text evidence="11">The sequence shown here is derived from an EMBL/GenBank/DDBJ whole genome shotgun (WGS) entry which is preliminary data.</text>
</comment>
<dbReference type="AlphaFoldDB" id="A0A8J5HI34"/>
<evidence type="ECO:0000256" key="3">
    <source>
        <dbReference type="ARBA" id="ARBA00006564"/>
    </source>
</evidence>
<gene>
    <name evidence="11" type="ORF">ZIOFF_019598</name>
</gene>